<organism evidence="1 2">
    <name type="scientific">Candidatus Afipia apatlaquensis</name>
    <dbReference type="NCBI Taxonomy" id="2712852"/>
    <lineage>
        <taxon>Bacteria</taxon>
        <taxon>Pseudomonadati</taxon>
        <taxon>Pseudomonadota</taxon>
        <taxon>Alphaproteobacteria</taxon>
        <taxon>Hyphomicrobiales</taxon>
        <taxon>Nitrobacteraceae</taxon>
        <taxon>Afipia</taxon>
    </lineage>
</organism>
<sequence>VDRAMTLKRPDALFDMLKSYRIDATLLWRRTPAAQLLDHVDGWKKVFADDNVVAHVRDPSARHSAEPEIKPASN</sequence>
<accession>A0A7C9VJF6</accession>
<gene>
    <name evidence="1" type="ORF">G4V63_03080</name>
</gene>
<keyword evidence="2" id="KW-1185">Reference proteome</keyword>
<reference evidence="1" key="1">
    <citation type="submission" date="2020-02" db="EMBL/GenBank/DDBJ databases">
        <title>Draft genome sequence of Candidatus Afipia apatlaquensis IBT-C3, a potential strain for decolorization of textile dyes.</title>
        <authorList>
            <person name="Sanchez-Reyes A."/>
            <person name="Breton-Deval L."/>
            <person name="Mangelson H."/>
            <person name="Sanchez-Flores A."/>
        </authorList>
    </citation>
    <scope>NUCLEOTIDE SEQUENCE [LARGE SCALE GENOMIC DNA]</scope>
    <source>
        <strain evidence="1">IBT-C3</strain>
    </source>
</reference>
<comment type="caution">
    <text evidence="1">The sequence shown here is derived from an EMBL/GenBank/DDBJ whole genome shotgun (WGS) entry which is preliminary data.</text>
</comment>
<evidence type="ECO:0000313" key="2">
    <source>
        <dbReference type="Proteomes" id="UP000480266"/>
    </source>
</evidence>
<proteinExistence type="predicted"/>
<name>A0A7C9VJF6_9BRAD</name>
<dbReference type="AlphaFoldDB" id="A0A7C9VJF6"/>
<dbReference type="EMBL" id="JAAMRR010000159">
    <property type="protein sequence ID" value="NGX94251.1"/>
    <property type="molecule type" value="Genomic_DNA"/>
</dbReference>
<protein>
    <submittedName>
        <fullName evidence="1">Uncharacterized protein</fullName>
    </submittedName>
</protein>
<feature type="non-terminal residue" evidence="1">
    <location>
        <position position="1"/>
    </location>
</feature>
<evidence type="ECO:0000313" key="1">
    <source>
        <dbReference type="EMBL" id="NGX94251.1"/>
    </source>
</evidence>
<dbReference type="Proteomes" id="UP000480266">
    <property type="component" value="Unassembled WGS sequence"/>
</dbReference>